<feature type="domain" description="Protein kinase" evidence="24">
    <location>
        <begin position="2452"/>
        <end position="2739"/>
    </location>
</feature>
<dbReference type="InterPro" id="IPR003591">
    <property type="entry name" value="Leu-rich_rpt_typical-subtyp"/>
</dbReference>
<feature type="binding site" evidence="21">
    <location>
        <position position="2480"/>
    </location>
    <ligand>
        <name>ATP</name>
        <dbReference type="ChEBI" id="CHEBI:30616"/>
    </ligand>
</feature>
<reference evidence="25" key="1">
    <citation type="submission" date="2020-07" db="EMBL/GenBank/DDBJ databases">
        <authorList>
            <person name="Lin J."/>
        </authorList>
    </citation>
    <scope>NUCLEOTIDE SEQUENCE</scope>
</reference>
<evidence type="ECO:0000256" key="16">
    <source>
        <dbReference type="ARBA" id="ARBA00023136"/>
    </source>
</evidence>
<dbReference type="EC" id="2.7.11.1" evidence="3"/>
<keyword evidence="18" id="KW-0325">Glycoprotein</keyword>
<feature type="transmembrane region" description="Helical" evidence="23">
    <location>
        <begin position="2399"/>
        <end position="2419"/>
    </location>
</feature>
<comment type="similarity">
    <text evidence="2">Belongs to the protein kinase superfamily. Ser/Thr protein kinase family.</text>
</comment>
<dbReference type="FunFam" id="3.80.10.10:FF:000383">
    <property type="entry name" value="Leucine-rich repeat receptor protein kinase EMS1"/>
    <property type="match status" value="1"/>
</dbReference>
<keyword evidence="4" id="KW-1003">Cell membrane</keyword>
<proteinExistence type="inferred from homology"/>
<dbReference type="FunFam" id="3.80.10.10:FF:000101">
    <property type="entry name" value="LRR receptor-like serine/threonine-protein kinase ERECTA"/>
    <property type="match status" value="1"/>
</dbReference>
<dbReference type="PROSITE" id="PS50011">
    <property type="entry name" value="PROTEIN_KINASE_DOM"/>
    <property type="match status" value="3"/>
</dbReference>
<gene>
    <name evidence="25" type="ORF">CB5_LOCUS2150</name>
</gene>
<dbReference type="InterPro" id="IPR055414">
    <property type="entry name" value="LRR_R13L4/SHOC2-like"/>
</dbReference>
<evidence type="ECO:0000256" key="1">
    <source>
        <dbReference type="ARBA" id="ARBA00004251"/>
    </source>
</evidence>
<dbReference type="GO" id="GO:0099402">
    <property type="term" value="P:plant organ development"/>
    <property type="evidence" value="ECO:0007669"/>
    <property type="project" value="UniProtKB-ARBA"/>
</dbReference>
<dbReference type="PROSITE" id="PS00107">
    <property type="entry name" value="PROTEIN_KINASE_ATP"/>
    <property type="match status" value="3"/>
</dbReference>
<dbReference type="InterPro" id="IPR008271">
    <property type="entry name" value="Ser/Thr_kinase_AS"/>
</dbReference>
<dbReference type="SUPFAM" id="SSF52058">
    <property type="entry name" value="L domain-like"/>
    <property type="match status" value="3"/>
</dbReference>
<dbReference type="CDD" id="cd14066">
    <property type="entry name" value="STKc_IRAK"/>
    <property type="match status" value="1"/>
</dbReference>
<dbReference type="InterPro" id="IPR000719">
    <property type="entry name" value="Prot_kinase_dom"/>
</dbReference>
<evidence type="ECO:0000256" key="7">
    <source>
        <dbReference type="ARBA" id="ARBA00022614"/>
    </source>
</evidence>
<comment type="catalytic activity">
    <reaction evidence="19">
        <text>L-threonyl-[protein] + ATP = O-phospho-L-threonyl-[protein] + ADP + H(+)</text>
        <dbReference type="Rhea" id="RHEA:46608"/>
        <dbReference type="Rhea" id="RHEA-COMP:11060"/>
        <dbReference type="Rhea" id="RHEA-COMP:11605"/>
        <dbReference type="ChEBI" id="CHEBI:15378"/>
        <dbReference type="ChEBI" id="CHEBI:30013"/>
        <dbReference type="ChEBI" id="CHEBI:30616"/>
        <dbReference type="ChEBI" id="CHEBI:61977"/>
        <dbReference type="ChEBI" id="CHEBI:456216"/>
        <dbReference type="EC" id="2.7.11.1"/>
    </reaction>
</comment>
<dbReference type="Pfam" id="PF13855">
    <property type="entry name" value="LRR_8"/>
    <property type="match status" value="4"/>
</dbReference>
<dbReference type="Pfam" id="PF23598">
    <property type="entry name" value="LRR_14"/>
    <property type="match status" value="1"/>
</dbReference>
<keyword evidence="5" id="KW-0723">Serine/threonine-protein kinase</keyword>
<organism evidence="25">
    <name type="scientific">Ananas comosus var. bracteatus</name>
    <name type="common">red pineapple</name>
    <dbReference type="NCBI Taxonomy" id="296719"/>
    <lineage>
        <taxon>Eukaryota</taxon>
        <taxon>Viridiplantae</taxon>
        <taxon>Streptophyta</taxon>
        <taxon>Embryophyta</taxon>
        <taxon>Tracheophyta</taxon>
        <taxon>Spermatophyta</taxon>
        <taxon>Magnoliopsida</taxon>
        <taxon>Liliopsida</taxon>
        <taxon>Poales</taxon>
        <taxon>Bromeliaceae</taxon>
        <taxon>Bromelioideae</taxon>
        <taxon>Ananas</taxon>
    </lineage>
</organism>
<dbReference type="FunFam" id="3.80.10.10:FF:000288">
    <property type="entry name" value="LRR receptor-like serine/threonine-protein kinase EFR"/>
    <property type="match status" value="1"/>
</dbReference>
<evidence type="ECO:0000256" key="12">
    <source>
        <dbReference type="ARBA" id="ARBA00022741"/>
    </source>
</evidence>
<evidence type="ECO:0000256" key="11">
    <source>
        <dbReference type="ARBA" id="ARBA00022737"/>
    </source>
</evidence>
<keyword evidence="13" id="KW-0418">Kinase</keyword>
<comment type="catalytic activity">
    <reaction evidence="20">
        <text>L-seryl-[protein] + ATP = O-phospho-L-seryl-[protein] + ADP + H(+)</text>
        <dbReference type="Rhea" id="RHEA:17989"/>
        <dbReference type="Rhea" id="RHEA-COMP:9863"/>
        <dbReference type="Rhea" id="RHEA-COMP:11604"/>
        <dbReference type="ChEBI" id="CHEBI:15378"/>
        <dbReference type="ChEBI" id="CHEBI:29999"/>
        <dbReference type="ChEBI" id="CHEBI:30616"/>
        <dbReference type="ChEBI" id="CHEBI:83421"/>
        <dbReference type="ChEBI" id="CHEBI:456216"/>
        <dbReference type="EC" id="2.7.11.1"/>
    </reaction>
</comment>
<keyword evidence="10" id="KW-0732">Signal</keyword>
<evidence type="ECO:0000256" key="9">
    <source>
        <dbReference type="ARBA" id="ARBA00022692"/>
    </source>
</evidence>
<evidence type="ECO:0000256" key="14">
    <source>
        <dbReference type="ARBA" id="ARBA00022840"/>
    </source>
</evidence>
<dbReference type="Pfam" id="PF00560">
    <property type="entry name" value="LRR_1"/>
    <property type="match status" value="15"/>
</dbReference>
<dbReference type="SMART" id="SM00220">
    <property type="entry name" value="S_TKc"/>
    <property type="match status" value="3"/>
</dbReference>
<keyword evidence="6" id="KW-0597">Phosphoprotein</keyword>
<dbReference type="FunFam" id="1.10.510.10:FF:000358">
    <property type="entry name" value="Putative leucine-rich repeat receptor-like serine/threonine-protein kinase"/>
    <property type="match status" value="1"/>
</dbReference>
<dbReference type="EMBL" id="LR862139">
    <property type="protein sequence ID" value="CAD1818939.1"/>
    <property type="molecule type" value="Genomic_DNA"/>
</dbReference>
<keyword evidence="12 21" id="KW-0547">Nucleotide-binding</keyword>
<dbReference type="PANTHER" id="PTHR48053">
    <property type="entry name" value="LEUCINE RICH REPEAT FAMILY PROTEIN, EXPRESSED"/>
    <property type="match status" value="1"/>
</dbReference>
<dbReference type="InterPro" id="IPR013210">
    <property type="entry name" value="LRR_N_plant-typ"/>
</dbReference>
<evidence type="ECO:0000256" key="2">
    <source>
        <dbReference type="ARBA" id="ARBA00008684"/>
    </source>
</evidence>
<feature type="transmembrane region" description="Helical" evidence="23">
    <location>
        <begin position="1747"/>
        <end position="1768"/>
    </location>
</feature>
<keyword evidence="15 23" id="KW-1133">Transmembrane helix</keyword>
<protein>
    <recommendedName>
        <fullName evidence="3">non-specific serine/threonine protein kinase</fullName>
        <ecNumber evidence="3">2.7.11.1</ecNumber>
    </recommendedName>
</protein>
<dbReference type="SMART" id="SM00369">
    <property type="entry name" value="LRR_TYP"/>
    <property type="match status" value="26"/>
</dbReference>
<dbReference type="FunFam" id="3.80.10.10:FF:000317">
    <property type="entry name" value="Inactive leucine-rich repeat receptor-like protein kinase"/>
    <property type="match status" value="1"/>
</dbReference>
<feature type="domain" description="Protein kinase" evidence="24">
    <location>
        <begin position="1557"/>
        <end position="1852"/>
    </location>
</feature>
<evidence type="ECO:0000256" key="22">
    <source>
        <dbReference type="SAM" id="MobiDB-lite"/>
    </source>
</evidence>
<keyword evidence="11" id="KW-0677">Repeat</keyword>
<dbReference type="Gene3D" id="3.30.200.20">
    <property type="entry name" value="Phosphorylase Kinase, domain 1"/>
    <property type="match status" value="3"/>
</dbReference>
<feature type="domain" description="Protein kinase" evidence="24">
    <location>
        <begin position="584"/>
        <end position="840"/>
    </location>
</feature>
<dbReference type="GO" id="GO:0005886">
    <property type="term" value="C:plasma membrane"/>
    <property type="evidence" value="ECO:0007669"/>
    <property type="project" value="UniProtKB-SubCell"/>
</dbReference>
<dbReference type="InterPro" id="IPR032675">
    <property type="entry name" value="LRR_dom_sf"/>
</dbReference>
<evidence type="ECO:0000256" key="23">
    <source>
        <dbReference type="SAM" id="Phobius"/>
    </source>
</evidence>
<dbReference type="PANTHER" id="PTHR48053:SF47">
    <property type="entry name" value="RECEPTOR KINASE-LIKE PROTEIN XA21"/>
    <property type="match status" value="1"/>
</dbReference>
<keyword evidence="14 21" id="KW-0067">ATP-binding</keyword>
<evidence type="ECO:0000313" key="25">
    <source>
        <dbReference type="EMBL" id="CAD1818939.1"/>
    </source>
</evidence>
<feature type="transmembrane region" description="Helical" evidence="23">
    <location>
        <begin position="1504"/>
        <end position="1524"/>
    </location>
</feature>
<accession>A0A6V7NK09</accession>
<evidence type="ECO:0000256" key="8">
    <source>
        <dbReference type="ARBA" id="ARBA00022679"/>
    </source>
</evidence>
<evidence type="ECO:0000256" key="21">
    <source>
        <dbReference type="PROSITE-ProRule" id="PRU10141"/>
    </source>
</evidence>
<keyword evidence="17" id="KW-0675">Receptor</keyword>
<dbReference type="Gene3D" id="3.80.10.10">
    <property type="entry name" value="Ribonuclease Inhibitor"/>
    <property type="match status" value="10"/>
</dbReference>
<evidence type="ECO:0000256" key="10">
    <source>
        <dbReference type="ARBA" id="ARBA00022729"/>
    </source>
</evidence>
<dbReference type="InterPro" id="IPR011009">
    <property type="entry name" value="Kinase-like_dom_sf"/>
</dbReference>
<dbReference type="GO" id="GO:0004674">
    <property type="term" value="F:protein serine/threonine kinase activity"/>
    <property type="evidence" value="ECO:0007669"/>
    <property type="project" value="UniProtKB-KW"/>
</dbReference>
<sequence length="2745" mass="301136">MQQTSRRCYPSRTLFATPTAFSTEAGTLTTHPSAHGLESPAAPAGSESLRCNSRGSLCTARSHLTSLSGRIPSAVFNMSSITYISFIKNNLSGPLLTDTVDNITIPHVQYLSVESNQLRGSIPSGFLLRCKDLQYLSLSTNQFRGSIPEELTRLQQLRVLYLDRNSLTGSIPTSIGNLTFLTKLDLSSNHLSGVIPPVLGGLTNLQWLTLGSNYLTGGIPTSLLNASMMGLMDFSDNNLTGTVPTEIGKSLPHLTFLGFGTNELSGGLEFITSLSHCKGLQRLHISYNELEGAIPNSIGNLSGSLYEFDACGNRITGEIPTTLGNLSGLLELCFDSNRLTGNIPITIFNLEGLQVLELGHNSLSGSIPDEIGRLNKLGKLALDYNALSGAIPDSIGNVSALQFLWLDNNKLSSSIPESIWSLSNLVGMYLSQNTLEGSISPEVGNLVGINQLDLSVNRLFGDIPDTFGQLQTLSILNVSNNSFQGPIPQSFSKLTGIQYLELSLNEFSGAIPEFLADLRQLVGLNLSFNKFEGQLPQRGEGDVVRVEGVDVALQLYASWTHRSQTAAAHELIQKWFNTRATDNFSESNLLGTGSYGSVYRGRLDDESLIAVKVLDLEAEGSSRSFDSECRALRMIRHRNLVRIVSTCSNLDFKALVLEYMPNGSLERWLHSPGTSLNLLQRMTIMLDVALALEYLHHHLQQAVVHCDIKPSNVLLDEDMNARVSDFGIAKLLSPDSKSVVSASAAGTVGYMPPGKKPTDSMFSGESNLRKWVFDAYNARLSDVVDANLLGDESSDGRDTLDDCLSSVIELALECSKDSPKERITMKEVVSRMQKIQTEYLRKLSGDVQLGVRKWIRLPCSERILILLLFIFFYPQLTISLEDSSNFTDLTALLSFKSHIQDPNNILDKIWNSNTSFCSWIGVSCSSRRQRVVALRLEGLSLQGTISPQLGNLSFMADLDLGNNSLTGPIPASLGRLPRLKSLILEHNQLSGRIPSTVFNMSSLTHLSFTSNNLSGPLVADHNTNFTIPHLEFFSVESNQLNGTVPPGFLQCQNLQQLSLSTNYFSGGIPTELANLQKLSILYLDTNYLTGSIPASLGNLTYLTQLDLHSNYLQGEIPPELGDLLNLQWLWLGGNNLTGELPAFLSNMSMIRVMDFSSNNLAKVPIELGKNLPFLTTIALSWNKVSGGLDFIYSLSNCRQLQNIDLSHNELEGVIPDSIANLSTSVMKFAVNGNRITGGIPAGFNNLSNLLFLNLRYNELTGTIPPEIAEIGALQALYLGYNTISGSIPPELGRLKSLSELSLENNALSGSIPDSIGNISALQFLWLRANKLSSSIPRSLWGLPTLVGLYLAQNALEGVIHPDVENMMAITQLDLSANRLSGSIPDTLGQLQMLAALDLSNNLFNGLMPQSLGKLISIEYLDLSHNEFSGAIPNSLADLRHLATLNLSFNKLEGPIPSVGVFSNISFQSLMGNAALCGLSKLGFSPCIIKSTNFHSSAKLRKLKIILPTIALSIMLFSCFFILYWRKGRKVVSSPKIPHLHEYSLIPYHELARATDGFSESNFLGRGSSGSVYRGRLDDGLLVAVKVLDLENKTSLRSFESECRALGMIRHRNLVRIISTCSNLDLKALVLQYMPNGSLERWLYSSPECCLTLLQRINITLDVALALEYLHHQLDQVVVHCDVKPSNILLDEEMNARLSDFGIAKLLASDSKSLVSASIAGTFGYMPQGEFTLLLSSNNKTRQSQQPIMECAVVTHQCMLMVLLFIFFYPQQTISLELSNFTDHTALLSFKSHIQDPNSILDKSWNSNTSFCNWIGVSCSSRRQRVVALRLEGLSLQGTISPQLGNLSFMAYLDLGNNSLTGPIPDSLGRLPRLKSLILKHNQLSGRIPSSIFNMSSLTQLSFGWNNLSGALLTDHRSNFTIPHLQYFSVESNQLSGAIPSGFLQCQNLQVLSLSTNYFSGSIPTELTNLQKLSILYLDTNYLIGSIPPSLGNLTYLTQLDLSSNHLQGEIPPEVGDLLNLQWLTLGENTLTGELPASLSNISMIRVMDFSINNLTGRVPIELGKNLPFLTTIGLSWNKVSGGLDFINSLSNCKQLQNIYLLHNELEGVIPDSIANLSTSVMKFSIRGNRIAGGIPAGFSNLSNLIFLNLHSNELTGPIPPQIAKIGSLQQLFLGYNTLTGSIPPELGQLKGLYQLSLEGNALSGAIPDTIGNISTMQVLWLHTNKLSSSIPQRIWSLRGLVGLYLSQNALEGIIHPDVGNLMNINQLTLSANLLSGSIPDTLGQLQMLEALTLSNNLFNGLIPQSLGKLINIQYLDLSHNEFSGPIPNSLADLHHLANLNISFNKLEGQIPSGGVFSNITFQSLMGNVALCGASKLGFSPCIIKSTNFHSSAKLHKLKIILPTIALSILLFSCFFILYWRKGRKVISSSKIPHLHEYSLIPYHELARATDGFSESNFLGRGSSGSVYRGCLDDGLLIAVKVLNLENKRSLRSFELECCTLGMIRHRNLVKIISTCSNLDFKALVLQYMPNGSLERWLYSPEYCLTLLQRINIALDVAHALEYLHHQLHQVVVHCDIKPSNILLDEEMNARLSDFGISKLLASDSKSLVSASIAGTFGYMPPEYGSSGEVSTRGDVYSYGIVLLETFTRKKPTDLMFDGESNLRHWVLDAYPTRLFDVLDANLLGDTLGDEGTLEDHSARNRCLLSIIELALQCSRDSPKERILMKDVVATMRKIKLEYFQKMPNN</sequence>
<comment type="subcellular location">
    <subcellularLocation>
        <location evidence="1">Cell membrane</location>
        <topology evidence="1">Single-pass type I membrane protein</topology>
    </subcellularLocation>
</comment>
<dbReference type="FunFam" id="3.80.10.10:FF:000400">
    <property type="entry name" value="Nuclear pore complex protein NUP107"/>
    <property type="match status" value="1"/>
</dbReference>
<evidence type="ECO:0000256" key="17">
    <source>
        <dbReference type="ARBA" id="ARBA00023170"/>
    </source>
</evidence>
<feature type="region of interest" description="Disordered" evidence="22">
    <location>
        <begin position="26"/>
        <end position="46"/>
    </location>
</feature>
<evidence type="ECO:0000256" key="5">
    <source>
        <dbReference type="ARBA" id="ARBA00022527"/>
    </source>
</evidence>
<feature type="binding site" evidence="21">
    <location>
        <position position="1585"/>
    </location>
    <ligand>
        <name>ATP</name>
        <dbReference type="ChEBI" id="CHEBI:30616"/>
    </ligand>
</feature>
<evidence type="ECO:0000256" key="19">
    <source>
        <dbReference type="ARBA" id="ARBA00047899"/>
    </source>
</evidence>
<feature type="binding site" evidence="21">
    <location>
        <position position="612"/>
    </location>
    <ligand>
        <name>ATP</name>
        <dbReference type="ChEBI" id="CHEBI:30616"/>
    </ligand>
</feature>
<dbReference type="FunFam" id="3.80.10.10:FF:000356">
    <property type="entry name" value="LRR receptor-like serine/threonine-protein kinase"/>
    <property type="match status" value="1"/>
</dbReference>
<evidence type="ECO:0000256" key="3">
    <source>
        <dbReference type="ARBA" id="ARBA00012513"/>
    </source>
</evidence>
<evidence type="ECO:0000256" key="20">
    <source>
        <dbReference type="ARBA" id="ARBA00048679"/>
    </source>
</evidence>
<evidence type="ECO:0000256" key="18">
    <source>
        <dbReference type="ARBA" id="ARBA00023180"/>
    </source>
</evidence>
<evidence type="ECO:0000256" key="15">
    <source>
        <dbReference type="ARBA" id="ARBA00022989"/>
    </source>
</evidence>
<dbReference type="SUPFAM" id="SSF56112">
    <property type="entry name" value="Protein kinase-like (PK-like)"/>
    <property type="match status" value="3"/>
</dbReference>
<dbReference type="Gene3D" id="1.10.510.10">
    <property type="entry name" value="Transferase(Phosphotransferase) domain 1"/>
    <property type="match status" value="4"/>
</dbReference>
<evidence type="ECO:0000256" key="4">
    <source>
        <dbReference type="ARBA" id="ARBA00022475"/>
    </source>
</evidence>
<dbReference type="Pfam" id="PF00069">
    <property type="entry name" value="Pkinase"/>
    <property type="match status" value="3"/>
</dbReference>
<dbReference type="InterPro" id="IPR001611">
    <property type="entry name" value="Leu-rich_rpt"/>
</dbReference>
<dbReference type="PROSITE" id="PS00108">
    <property type="entry name" value="PROTEIN_KINASE_ST"/>
    <property type="match status" value="3"/>
</dbReference>
<evidence type="ECO:0000259" key="24">
    <source>
        <dbReference type="PROSITE" id="PS50011"/>
    </source>
</evidence>
<dbReference type="FunFam" id="3.30.200.20:FF:000661">
    <property type="entry name" value="Serine-threonine protein kinase plant-type"/>
    <property type="match status" value="3"/>
</dbReference>
<dbReference type="InterPro" id="IPR051716">
    <property type="entry name" value="Plant_RL_S/T_kinase"/>
</dbReference>
<dbReference type="Pfam" id="PF08263">
    <property type="entry name" value="LRRNT_2"/>
    <property type="match status" value="2"/>
</dbReference>
<dbReference type="FunFam" id="1.10.510.10:FF:001023">
    <property type="entry name" value="Os07g0541700 protein"/>
    <property type="match status" value="1"/>
</dbReference>
<dbReference type="GO" id="GO:0005524">
    <property type="term" value="F:ATP binding"/>
    <property type="evidence" value="ECO:0007669"/>
    <property type="project" value="UniProtKB-UniRule"/>
</dbReference>
<keyword evidence="7" id="KW-0433">Leucine-rich repeat</keyword>
<keyword evidence="9 23" id="KW-0812">Transmembrane</keyword>
<evidence type="ECO:0000256" key="6">
    <source>
        <dbReference type="ARBA" id="ARBA00022553"/>
    </source>
</evidence>
<dbReference type="SUPFAM" id="SSF52047">
    <property type="entry name" value="RNI-like"/>
    <property type="match status" value="3"/>
</dbReference>
<name>A0A6V7NK09_ANACO</name>
<dbReference type="FunFam" id="3.80.10.10:FF:000095">
    <property type="entry name" value="LRR receptor-like serine/threonine-protein kinase GSO1"/>
    <property type="match status" value="2"/>
</dbReference>
<dbReference type="InterPro" id="IPR017441">
    <property type="entry name" value="Protein_kinase_ATP_BS"/>
</dbReference>
<keyword evidence="16 23" id="KW-0472">Membrane</keyword>
<evidence type="ECO:0000256" key="13">
    <source>
        <dbReference type="ARBA" id="ARBA00022777"/>
    </source>
</evidence>
<keyword evidence="8" id="KW-0808">Transferase</keyword>
<dbReference type="GO" id="GO:0009653">
    <property type="term" value="P:anatomical structure morphogenesis"/>
    <property type="evidence" value="ECO:0007669"/>
    <property type="project" value="UniProtKB-ARBA"/>
</dbReference>